<accession>A0A388LVX0</accession>
<sequence length="450" mass="49817">MGVSKIVDGSQFEVRVVNLAGDAYPEVEGPECSLVVAVPSESFEVRCRSLACSSAYYIAKLEVDGKDLGYDIKGEPSSWRTFKGFLVGRGNTSIYRRFEFAPPQKVVRDSNQQQPGEYDATAKLGKLSVHFYRADRIECRGRGCKVCKSRGHHRSSIIDNAEGPGPGVLVQTEEDDKKFYTAPSLSVKAGEELIFRSGEKKRAYHLRRVSSTAILALNLRCETAETLMLRKVLDPGNPDHVRLLPKRTQAGNKRSNVLSPLTNRTASSPRGLTDRRGINPGQRGLTELENACGILNGHGAVLMAVKADTDFGLVQLFDSHGVACRGDESCRETDIVDTDAERHGTRDQAMFVQPRTLQRNHGRDDEVALVLLLESEQKRPKREGFNGARRASPAFLDLTKEPDNKVAVKGDKVDVKDDGECEIISVRNRGKRCYDDKGWKYVSGQKKDCS</sequence>
<dbReference type="Gramene" id="GBG86405">
    <property type="protein sequence ID" value="GBG86405"/>
    <property type="gene ID" value="CBR_g41401"/>
</dbReference>
<protein>
    <submittedName>
        <fullName evidence="2">Uncharacterized protein</fullName>
    </submittedName>
</protein>
<evidence type="ECO:0000313" key="2">
    <source>
        <dbReference type="EMBL" id="GBG86405.1"/>
    </source>
</evidence>
<dbReference type="AlphaFoldDB" id="A0A388LVX0"/>
<keyword evidence="3" id="KW-1185">Reference proteome</keyword>
<organism evidence="2 3">
    <name type="scientific">Chara braunii</name>
    <name type="common">Braun's stonewort</name>
    <dbReference type="NCBI Taxonomy" id="69332"/>
    <lineage>
        <taxon>Eukaryota</taxon>
        <taxon>Viridiplantae</taxon>
        <taxon>Streptophyta</taxon>
        <taxon>Charophyceae</taxon>
        <taxon>Charales</taxon>
        <taxon>Characeae</taxon>
        <taxon>Chara</taxon>
    </lineage>
</organism>
<evidence type="ECO:0000313" key="3">
    <source>
        <dbReference type="Proteomes" id="UP000265515"/>
    </source>
</evidence>
<feature type="compositionally biased region" description="Polar residues" evidence="1">
    <location>
        <begin position="253"/>
        <end position="270"/>
    </location>
</feature>
<name>A0A388LVX0_CHABU</name>
<dbReference type="Proteomes" id="UP000265515">
    <property type="component" value="Unassembled WGS sequence"/>
</dbReference>
<reference evidence="2 3" key="1">
    <citation type="journal article" date="2018" name="Cell">
        <title>The Chara Genome: Secondary Complexity and Implications for Plant Terrestrialization.</title>
        <authorList>
            <person name="Nishiyama T."/>
            <person name="Sakayama H."/>
            <person name="Vries J.D."/>
            <person name="Buschmann H."/>
            <person name="Saint-Marcoux D."/>
            <person name="Ullrich K.K."/>
            <person name="Haas F.B."/>
            <person name="Vanderstraeten L."/>
            <person name="Becker D."/>
            <person name="Lang D."/>
            <person name="Vosolsobe S."/>
            <person name="Rombauts S."/>
            <person name="Wilhelmsson P.K.I."/>
            <person name="Janitza P."/>
            <person name="Kern R."/>
            <person name="Heyl A."/>
            <person name="Rumpler F."/>
            <person name="Villalobos L.I.A.C."/>
            <person name="Clay J.M."/>
            <person name="Skokan R."/>
            <person name="Toyoda A."/>
            <person name="Suzuki Y."/>
            <person name="Kagoshima H."/>
            <person name="Schijlen E."/>
            <person name="Tajeshwar N."/>
            <person name="Catarino B."/>
            <person name="Hetherington A.J."/>
            <person name="Saltykova A."/>
            <person name="Bonnot C."/>
            <person name="Breuninger H."/>
            <person name="Symeonidi A."/>
            <person name="Radhakrishnan G.V."/>
            <person name="Van Nieuwerburgh F."/>
            <person name="Deforce D."/>
            <person name="Chang C."/>
            <person name="Karol K.G."/>
            <person name="Hedrich R."/>
            <person name="Ulvskov P."/>
            <person name="Glockner G."/>
            <person name="Delwiche C.F."/>
            <person name="Petrasek J."/>
            <person name="Van de Peer Y."/>
            <person name="Friml J."/>
            <person name="Beilby M."/>
            <person name="Dolan L."/>
            <person name="Kohara Y."/>
            <person name="Sugano S."/>
            <person name="Fujiyama A."/>
            <person name="Delaux P.-M."/>
            <person name="Quint M."/>
            <person name="TheiBen G."/>
            <person name="Hagemann M."/>
            <person name="Harholt J."/>
            <person name="Dunand C."/>
            <person name="Zachgo S."/>
            <person name="Langdale J."/>
            <person name="Maumus F."/>
            <person name="Straeten D.V.D."/>
            <person name="Gould S.B."/>
            <person name="Rensing S.A."/>
        </authorList>
    </citation>
    <scope>NUCLEOTIDE SEQUENCE [LARGE SCALE GENOMIC DNA]</scope>
    <source>
        <strain evidence="2 3">S276</strain>
    </source>
</reference>
<feature type="region of interest" description="Disordered" evidence="1">
    <location>
        <begin position="253"/>
        <end position="283"/>
    </location>
</feature>
<dbReference type="OrthoDB" id="513723at2759"/>
<proteinExistence type="predicted"/>
<evidence type="ECO:0000256" key="1">
    <source>
        <dbReference type="SAM" id="MobiDB-lite"/>
    </source>
</evidence>
<dbReference type="EMBL" id="BFEA01000563">
    <property type="protein sequence ID" value="GBG86405.1"/>
    <property type="molecule type" value="Genomic_DNA"/>
</dbReference>
<comment type="caution">
    <text evidence="2">The sequence shown here is derived from an EMBL/GenBank/DDBJ whole genome shotgun (WGS) entry which is preliminary data.</text>
</comment>
<gene>
    <name evidence="2" type="ORF">CBR_g41401</name>
</gene>